<dbReference type="GO" id="GO:0006465">
    <property type="term" value="P:signal peptide processing"/>
    <property type="evidence" value="ECO:0007669"/>
    <property type="project" value="UniProtKB-UniRule"/>
</dbReference>
<evidence type="ECO:0000256" key="5">
    <source>
        <dbReference type="ARBA" id="ARBA00022968"/>
    </source>
</evidence>
<evidence type="ECO:0000256" key="6">
    <source>
        <dbReference type="ARBA" id="ARBA00022989"/>
    </source>
</evidence>
<evidence type="ECO:0000256" key="1">
    <source>
        <dbReference type="ARBA" id="ARBA00004648"/>
    </source>
</evidence>
<dbReference type="PANTHER" id="PTHR12804">
    <property type="entry name" value="MICROSOMAL SIGNAL PEPTIDASE 23 KD SUBUNIT SPC22/23"/>
    <property type="match status" value="1"/>
</dbReference>
<dbReference type="InterPro" id="IPR007653">
    <property type="entry name" value="SPC3"/>
</dbReference>
<keyword evidence="4 9" id="KW-0256">Endoplasmic reticulum</keyword>
<evidence type="ECO:0000256" key="8">
    <source>
        <dbReference type="ARBA" id="ARBA00045670"/>
    </source>
</evidence>
<dbReference type="GO" id="GO:0045047">
    <property type="term" value="P:protein targeting to ER"/>
    <property type="evidence" value="ECO:0007669"/>
    <property type="project" value="TreeGrafter"/>
</dbReference>
<name>A0A165DXI3_9BASI</name>
<dbReference type="STRING" id="1353952.A0A165DXI3"/>
<dbReference type="Pfam" id="PF04573">
    <property type="entry name" value="SPC22"/>
    <property type="match status" value="2"/>
</dbReference>
<keyword evidence="11" id="KW-1185">Reference proteome</keyword>
<accession>A0A165DXI3</accession>
<evidence type="ECO:0000313" key="10">
    <source>
        <dbReference type="EMBL" id="KZT53745.1"/>
    </source>
</evidence>
<dbReference type="EMBL" id="KV424030">
    <property type="protein sequence ID" value="KZT53745.1"/>
    <property type="molecule type" value="Genomic_DNA"/>
</dbReference>
<dbReference type="FunCoup" id="A0A165DXI3">
    <property type="interactions" value="188"/>
</dbReference>
<dbReference type="AlphaFoldDB" id="A0A165DXI3"/>
<comment type="function">
    <text evidence="8">Essential component of the signal peptidase complex (SPC) which catalyzes the cleavage of N-terminal signal sequences from nascent proteins as they are translocated into the lumen of the endoplasmic reticulum. Essential for the SPC catalytic activity, possibly by stabilizing and positioning the active center of the complex close to the lumenal surface. Essential for viability.</text>
</comment>
<organism evidence="10 11">
    <name type="scientific">Calocera cornea HHB12733</name>
    <dbReference type="NCBI Taxonomy" id="1353952"/>
    <lineage>
        <taxon>Eukaryota</taxon>
        <taxon>Fungi</taxon>
        <taxon>Dikarya</taxon>
        <taxon>Basidiomycota</taxon>
        <taxon>Agaricomycotina</taxon>
        <taxon>Dacrymycetes</taxon>
        <taxon>Dacrymycetales</taxon>
        <taxon>Dacrymycetaceae</taxon>
        <taxon>Calocera</taxon>
    </lineage>
</organism>
<comment type="subcellular location">
    <subcellularLocation>
        <location evidence="1">Endoplasmic reticulum membrane</location>
        <topology evidence="1">Single-pass type II membrane protein</topology>
    </subcellularLocation>
</comment>
<evidence type="ECO:0000256" key="9">
    <source>
        <dbReference type="PIRNR" id="PIRNR016089"/>
    </source>
</evidence>
<evidence type="ECO:0000313" key="11">
    <source>
        <dbReference type="Proteomes" id="UP000076842"/>
    </source>
</evidence>
<protein>
    <recommendedName>
        <fullName evidence="9">Signal peptidase subunit 3</fullName>
    </recommendedName>
</protein>
<keyword evidence="6" id="KW-1133">Transmembrane helix</keyword>
<evidence type="ECO:0000256" key="4">
    <source>
        <dbReference type="ARBA" id="ARBA00022824"/>
    </source>
</evidence>
<gene>
    <name evidence="10" type="ORF">CALCODRAFT_457660</name>
</gene>
<evidence type="ECO:0000256" key="7">
    <source>
        <dbReference type="ARBA" id="ARBA00023136"/>
    </source>
</evidence>
<dbReference type="Proteomes" id="UP000076842">
    <property type="component" value="Unassembled WGS sequence"/>
</dbReference>
<evidence type="ECO:0000256" key="3">
    <source>
        <dbReference type="ARBA" id="ARBA00022692"/>
    </source>
</evidence>
<keyword evidence="3" id="KW-0812">Transmembrane</keyword>
<dbReference type="PANTHER" id="PTHR12804:SF0">
    <property type="entry name" value="SIGNAL PEPTIDASE COMPLEX SUBUNIT 3"/>
    <property type="match status" value="1"/>
</dbReference>
<dbReference type="OrthoDB" id="10261524at2759"/>
<dbReference type="PIRSF" id="PIRSF016089">
    <property type="entry name" value="SPC22"/>
    <property type="match status" value="1"/>
</dbReference>
<comment type="similarity">
    <text evidence="2 9">Belongs to the SPCS3 family.</text>
</comment>
<sequence length="196" mass="21781">MHSTYNRLSTILSHASTALMVLLGLVAATSYLTLPSPPPGTVDIKTVQVYQERYRPNEVAWLRFDLDADLRPLWTWNTKQVFAYLVVSYADAPNGTLSSHAPAAEDGLGGSEVRKAGNDIVAWDRIVRRQKDARIRIEGGRNKYPLKAVGKKFFGAEPFSAKLMYNVQPWVGLLTYGQAGETKAVVEWPRAQSAMQ</sequence>
<reference evidence="10 11" key="1">
    <citation type="journal article" date="2016" name="Mol. Biol. Evol.">
        <title>Comparative Genomics of Early-Diverging Mushroom-Forming Fungi Provides Insights into the Origins of Lignocellulose Decay Capabilities.</title>
        <authorList>
            <person name="Nagy L.G."/>
            <person name="Riley R."/>
            <person name="Tritt A."/>
            <person name="Adam C."/>
            <person name="Daum C."/>
            <person name="Floudas D."/>
            <person name="Sun H."/>
            <person name="Yadav J.S."/>
            <person name="Pangilinan J."/>
            <person name="Larsson K.H."/>
            <person name="Matsuura K."/>
            <person name="Barry K."/>
            <person name="Labutti K."/>
            <person name="Kuo R."/>
            <person name="Ohm R.A."/>
            <person name="Bhattacharya S.S."/>
            <person name="Shirouzu T."/>
            <person name="Yoshinaga Y."/>
            <person name="Martin F.M."/>
            <person name="Grigoriev I.V."/>
            <person name="Hibbett D.S."/>
        </authorList>
    </citation>
    <scope>NUCLEOTIDE SEQUENCE [LARGE SCALE GENOMIC DNA]</scope>
    <source>
        <strain evidence="10 11">HHB12733</strain>
    </source>
</reference>
<evidence type="ECO:0000256" key="2">
    <source>
        <dbReference type="ARBA" id="ARBA00009289"/>
    </source>
</evidence>
<keyword evidence="5" id="KW-0735">Signal-anchor</keyword>
<dbReference type="GO" id="GO:0005787">
    <property type="term" value="C:signal peptidase complex"/>
    <property type="evidence" value="ECO:0007669"/>
    <property type="project" value="UniProtKB-UniRule"/>
</dbReference>
<proteinExistence type="inferred from homology"/>
<dbReference type="InParanoid" id="A0A165DXI3"/>
<keyword evidence="7 9" id="KW-0472">Membrane</keyword>